<accession>A0A9D2MNH8</accession>
<dbReference type="Proteomes" id="UP000886883">
    <property type="component" value="Unassembled WGS sequence"/>
</dbReference>
<reference evidence="1" key="1">
    <citation type="journal article" date="2021" name="PeerJ">
        <title>Extensive microbial diversity within the chicken gut microbiome revealed by metagenomics and culture.</title>
        <authorList>
            <person name="Gilroy R."/>
            <person name="Ravi A."/>
            <person name="Getino M."/>
            <person name="Pursley I."/>
            <person name="Horton D.L."/>
            <person name="Alikhan N.F."/>
            <person name="Baker D."/>
            <person name="Gharbi K."/>
            <person name="Hall N."/>
            <person name="Watson M."/>
            <person name="Adriaenssens E.M."/>
            <person name="Foster-Nyarko E."/>
            <person name="Jarju S."/>
            <person name="Secka A."/>
            <person name="Antonio M."/>
            <person name="Oren A."/>
            <person name="Chaudhuri R.R."/>
            <person name="La Ragione R."/>
            <person name="Hildebrand F."/>
            <person name="Pallen M.J."/>
        </authorList>
    </citation>
    <scope>NUCLEOTIDE SEQUENCE</scope>
    <source>
        <strain evidence="1">USAMLcec3-2134</strain>
    </source>
</reference>
<reference evidence="1" key="2">
    <citation type="submission" date="2021-04" db="EMBL/GenBank/DDBJ databases">
        <authorList>
            <person name="Gilroy R."/>
        </authorList>
    </citation>
    <scope>NUCLEOTIDE SEQUENCE</scope>
    <source>
        <strain evidence="1">USAMLcec3-2134</strain>
    </source>
</reference>
<name>A0A9D2MNH8_9FIRM</name>
<gene>
    <name evidence="1" type="ORF">H9763_00850</name>
</gene>
<organism evidence="1 2">
    <name type="scientific">Candidatus Eisenbergiella merdigallinarum</name>
    <dbReference type="NCBI Taxonomy" id="2838552"/>
    <lineage>
        <taxon>Bacteria</taxon>
        <taxon>Bacillati</taxon>
        <taxon>Bacillota</taxon>
        <taxon>Clostridia</taxon>
        <taxon>Lachnospirales</taxon>
        <taxon>Lachnospiraceae</taxon>
        <taxon>Eisenbergiella</taxon>
    </lineage>
</organism>
<sequence length="117" mass="12707">MSTSKIVLADGTEIVMPGGAALGYMMARYDSREAMLADWEKLTPENLKTVQIKTDDTVTGNYSDLVLESETSTVADDGSVSTVYKIREKTELELLRERLAAVEGDMSGLNRALEGGN</sequence>
<evidence type="ECO:0000313" key="1">
    <source>
        <dbReference type="EMBL" id="HJB90002.1"/>
    </source>
</evidence>
<protein>
    <submittedName>
        <fullName evidence="1">Uncharacterized protein</fullName>
    </submittedName>
</protein>
<dbReference type="AlphaFoldDB" id="A0A9D2MNH8"/>
<proteinExistence type="predicted"/>
<dbReference type="EMBL" id="DWXE01000004">
    <property type="protein sequence ID" value="HJB90002.1"/>
    <property type="molecule type" value="Genomic_DNA"/>
</dbReference>
<comment type="caution">
    <text evidence="1">The sequence shown here is derived from an EMBL/GenBank/DDBJ whole genome shotgun (WGS) entry which is preliminary data.</text>
</comment>
<evidence type="ECO:0000313" key="2">
    <source>
        <dbReference type="Proteomes" id="UP000886883"/>
    </source>
</evidence>